<evidence type="ECO:0000256" key="2">
    <source>
        <dbReference type="ARBA" id="ARBA00022475"/>
    </source>
</evidence>
<accession>A0A5J5GBU7</accession>
<keyword evidence="8" id="KW-1185">Reference proteome</keyword>
<comment type="caution">
    <text evidence="7">The sequence shown here is derived from an EMBL/GenBank/DDBJ whole genome shotgun (WGS) entry which is preliminary data.</text>
</comment>
<feature type="transmembrane region" description="Helical" evidence="6">
    <location>
        <begin position="141"/>
        <end position="164"/>
    </location>
</feature>
<dbReference type="GO" id="GO:0005886">
    <property type="term" value="C:plasma membrane"/>
    <property type="evidence" value="ECO:0007669"/>
    <property type="project" value="UniProtKB-SubCell"/>
</dbReference>
<dbReference type="GO" id="GO:0033228">
    <property type="term" value="P:cysteine export across plasma membrane"/>
    <property type="evidence" value="ECO:0007669"/>
    <property type="project" value="TreeGrafter"/>
</dbReference>
<dbReference type="EMBL" id="VYQE01000006">
    <property type="protein sequence ID" value="KAA9005616.1"/>
    <property type="molecule type" value="Genomic_DNA"/>
</dbReference>
<feature type="transmembrane region" description="Helical" evidence="6">
    <location>
        <begin position="176"/>
        <end position="195"/>
    </location>
</feature>
<feature type="transmembrane region" description="Helical" evidence="6">
    <location>
        <begin position="77"/>
        <end position="97"/>
    </location>
</feature>
<feature type="transmembrane region" description="Helical" evidence="6">
    <location>
        <begin position="44"/>
        <end position="65"/>
    </location>
</feature>
<sequence length="199" mass="21038">MTPALLLALTGFALSGSITPGPNNVMLMASGANFGLRRTLPHIGGIIVGMMVLVGLSGLGLGVVLERFPILDQVLKAAAIAFLVWLAFKIATAAPRIEDRETGRPLTFLQAAAFQWVNPKAWAMALSATAAYLPDRTPASVAVAVLVFGAVSLPSTGLWTALGTQMRRVLDRPSRLRAFNVVMAGLLLLSLWPILQHGS</sequence>
<dbReference type="Pfam" id="PF01810">
    <property type="entry name" value="LysE"/>
    <property type="match status" value="1"/>
</dbReference>
<keyword evidence="3 6" id="KW-0812">Transmembrane</keyword>
<comment type="subcellular location">
    <subcellularLocation>
        <location evidence="1">Cell membrane</location>
        <topology evidence="1">Multi-pass membrane protein</topology>
    </subcellularLocation>
</comment>
<name>A0A5J5GBU7_9RHOB</name>
<dbReference type="RefSeq" id="WP_150446522.1">
    <property type="nucleotide sequence ID" value="NZ_VYQE01000006.1"/>
</dbReference>
<keyword evidence="4 6" id="KW-1133">Transmembrane helix</keyword>
<dbReference type="GO" id="GO:0015171">
    <property type="term" value="F:amino acid transmembrane transporter activity"/>
    <property type="evidence" value="ECO:0007669"/>
    <property type="project" value="TreeGrafter"/>
</dbReference>
<evidence type="ECO:0000313" key="8">
    <source>
        <dbReference type="Proteomes" id="UP000326554"/>
    </source>
</evidence>
<dbReference type="InterPro" id="IPR001123">
    <property type="entry name" value="LeuE-type"/>
</dbReference>
<dbReference type="PANTHER" id="PTHR30086:SF20">
    <property type="entry name" value="ARGININE EXPORTER PROTEIN ARGO-RELATED"/>
    <property type="match status" value="1"/>
</dbReference>
<dbReference type="AlphaFoldDB" id="A0A5J5GBU7"/>
<evidence type="ECO:0000313" key="7">
    <source>
        <dbReference type="EMBL" id="KAA9005616.1"/>
    </source>
</evidence>
<proteinExistence type="predicted"/>
<keyword evidence="5 6" id="KW-0472">Membrane</keyword>
<organism evidence="7 8">
    <name type="scientific">Histidinibacterium aquaticum</name>
    <dbReference type="NCBI Taxonomy" id="2613962"/>
    <lineage>
        <taxon>Bacteria</taxon>
        <taxon>Pseudomonadati</taxon>
        <taxon>Pseudomonadota</taxon>
        <taxon>Alphaproteobacteria</taxon>
        <taxon>Rhodobacterales</taxon>
        <taxon>Paracoccaceae</taxon>
        <taxon>Histidinibacterium</taxon>
    </lineage>
</organism>
<dbReference type="PANTHER" id="PTHR30086">
    <property type="entry name" value="ARGININE EXPORTER PROTEIN ARGO"/>
    <property type="match status" value="1"/>
</dbReference>
<protein>
    <submittedName>
        <fullName evidence="7">LysE family translocator</fullName>
    </submittedName>
</protein>
<evidence type="ECO:0000256" key="6">
    <source>
        <dbReference type="SAM" id="Phobius"/>
    </source>
</evidence>
<gene>
    <name evidence="7" type="ORF">F3S47_17070</name>
</gene>
<evidence type="ECO:0000256" key="3">
    <source>
        <dbReference type="ARBA" id="ARBA00022692"/>
    </source>
</evidence>
<evidence type="ECO:0000256" key="1">
    <source>
        <dbReference type="ARBA" id="ARBA00004651"/>
    </source>
</evidence>
<evidence type="ECO:0000256" key="4">
    <source>
        <dbReference type="ARBA" id="ARBA00022989"/>
    </source>
</evidence>
<keyword evidence="2" id="KW-1003">Cell membrane</keyword>
<dbReference type="Proteomes" id="UP000326554">
    <property type="component" value="Unassembled WGS sequence"/>
</dbReference>
<evidence type="ECO:0000256" key="5">
    <source>
        <dbReference type="ARBA" id="ARBA00023136"/>
    </source>
</evidence>
<reference evidence="7 8" key="1">
    <citation type="submission" date="2019-09" db="EMBL/GenBank/DDBJ databases">
        <authorList>
            <person name="Park J.-S."/>
            <person name="Choi H.-J."/>
        </authorList>
    </citation>
    <scope>NUCLEOTIDE SEQUENCE [LARGE SCALE GENOMIC DNA]</scope>
    <source>
        <strain evidence="7 8">176SS1-4</strain>
    </source>
</reference>